<evidence type="ECO:0000256" key="3">
    <source>
        <dbReference type="ARBA" id="ARBA00022679"/>
    </source>
</evidence>
<organism evidence="11 12">
    <name type="scientific">Leekyejoonella antrihumi</name>
    <dbReference type="NCBI Taxonomy" id="1660198"/>
    <lineage>
        <taxon>Bacteria</taxon>
        <taxon>Bacillati</taxon>
        <taxon>Actinomycetota</taxon>
        <taxon>Actinomycetes</taxon>
        <taxon>Micrococcales</taxon>
        <taxon>Dermacoccaceae</taxon>
        <taxon>Leekyejoonella</taxon>
    </lineage>
</organism>
<feature type="region of interest" description="Disordered" evidence="9">
    <location>
        <begin position="1"/>
        <end position="42"/>
    </location>
</feature>
<gene>
    <name evidence="11" type="ORF">FGL98_01945</name>
</gene>
<dbReference type="OrthoDB" id="241498at2"/>
<dbReference type="EC" id="2.7.1.81" evidence="7"/>
<evidence type="ECO:0000256" key="8">
    <source>
        <dbReference type="ARBA" id="ARBA00040505"/>
    </source>
</evidence>
<reference evidence="11 12" key="2">
    <citation type="submission" date="2019-08" db="EMBL/GenBank/DDBJ databases">
        <title>Jejuicoccus antrihumi gen. nov., sp. nov., a new member of the family Dermacoccaceae isolated from a cave.</title>
        <authorList>
            <person name="Schumann P."/>
            <person name="Kim I.S."/>
        </authorList>
    </citation>
    <scope>NUCLEOTIDE SEQUENCE [LARGE SCALE GENOMIC DNA]</scope>
    <source>
        <strain evidence="11 12">C5-26</strain>
    </source>
</reference>
<dbReference type="SUPFAM" id="SSF56112">
    <property type="entry name" value="Protein kinase-like (PK-like)"/>
    <property type="match status" value="1"/>
</dbReference>
<evidence type="ECO:0000256" key="6">
    <source>
        <dbReference type="ARBA" id="ARBA00037368"/>
    </source>
</evidence>
<sequence>MPGAPTCVAPPTPSTTPVSCRWPRASTSRSDSGADSEGYMTEDSADYSQIAGRPRFSTASIRTVLQDAYGIDADLAALPSERDQNFRVIEDGVARYVVKVSNAAEQPPIVDLQRRAMDQLSAAGLGCPVVVPASDGQHVQVVDRHLVWVLTFLPGDLMADHAGRSAQLLRAFGVFLGRVTRALADFEHPAADRHLQWNVLQAEAVLSRYLPDVEESRRRLVQTALDAFAVRVEPALSQLPRSVIHNDANDHNVLIDGDTITGLIDFGDMVHSATLNELAVGCAYAALGQGDPTQVIQTVAAGHATSAPLTKEERALLPELVRTRLATSVAISAHQHTLDPHDAYLTVSEGQAWQTLAAMDDALPHN</sequence>
<dbReference type="Gene3D" id="3.90.1200.10">
    <property type="match status" value="1"/>
</dbReference>
<protein>
    <recommendedName>
        <fullName evidence="8">Hydroxylysine kinase</fullName>
        <ecNumber evidence="7">2.7.1.81</ecNumber>
    </recommendedName>
</protein>
<dbReference type="InterPro" id="IPR011009">
    <property type="entry name" value="Kinase-like_dom_sf"/>
</dbReference>
<evidence type="ECO:0000256" key="4">
    <source>
        <dbReference type="ARBA" id="ARBA00022777"/>
    </source>
</evidence>
<evidence type="ECO:0000313" key="11">
    <source>
        <dbReference type="EMBL" id="TWP38575.1"/>
    </source>
</evidence>
<dbReference type="GO" id="GO:0005737">
    <property type="term" value="C:cytoplasm"/>
    <property type="evidence" value="ECO:0007669"/>
    <property type="project" value="UniProtKB-SubCell"/>
</dbReference>
<keyword evidence="3" id="KW-0808">Transferase</keyword>
<dbReference type="AlphaFoldDB" id="A0A563E801"/>
<evidence type="ECO:0000256" key="9">
    <source>
        <dbReference type="SAM" id="MobiDB-lite"/>
    </source>
</evidence>
<evidence type="ECO:0000256" key="7">
    <source>
        <dbReference type="ARBA" id="ARBA00038873"/>
    </source>
</evidence>
<proteinExistence type="predicted"/>
<comment type="subcellular location">
    <subcellularLocation>
        <location evidence="1">Cytoplasm</location>
    </subcellularLocation>
</comment>
<keyword evidence="4" id="KW-0418">Kinase</keyword>
<dbReference type="InterPro" id="IPR050249">
    <property type="entry name" value="Pseudomonas-type_ThrB"/>
</dbReference>
<dbReference type="InterPro" id="IPR002575">
    <property type="entry name" value="Aminoglycoside_PTrfase"/>
</dbReference>
<evidence type="ECO:0000256" key="2">
    <source>
        <dbReference type="ARBA" id="ARBA00022490"/>
    </source>
</evidence>
<evidence type="ECO:0000259" key="10">
    <source>
        <dbReference type="Pfam" id="PF01636"/>
    </source>
</evidence>
<dbReference type="Proteomes" id="UP000320244">
    <property type="component" value="Unassembled WGS sequence"/>
</dbReference>
<comment type="caution">
    <text evidence="11">The sequence shown here is derived from an EMBL/GenBank/DDBJ whole genome shotgun (WGS) entry which is preliminary data.</text>
</comment>
<keyword evidence="2" id="KW-0963">Cytoplasm</keyword>
<keyword evidence="12" id="KW-1185">Reference proteome</keyword>
<comment type="catalytic activity">
    <reaction evidence="5">
        <text>(5R)-5-hydroxy-L-lysine + GTP = (5R)-5-phosphooxy-L-lysine + GDP + H(+)</text>
        <dbReference type="Rhea" id="RHEA:19049"/>
        <dbReference type="ChEBI" id="CHEBI:15378"/>
        <dbReference type="ChEBI" id="CHEBI:37565"/>
        <dbReference type="ChEBI" id="CHEBI:57882"/>
        <dbReference type="ChEBI" id="CHEBI:58189"/>
        <dbReference type="ChEBI" id="CHEBI:58357"/>
        <dbReference type="EC" id="2.7.1.81"/>
    </reaction>
</comment>
<evidence type="ECO:0000256" key="1">
    <source>
        <dbReference type="ARBA" id="ARBA00004496"/>
    </source>
</evidence>
<evidence type="ECO:0000313" key="12">
    <source>
        <dbReference type="Proteomes" id="UP000320244"/>
    </source>
</evidence>
<comment type="function">
    <text evidence="6">Catalyzes the GTP-dependent phosphorylation of 5-hydroxy-L-lysine.</text>
</comment>
<evidence type="ECO:0000256" key="5">
    <source>
        <dbReference type="ARBA" id="ARBA00036820"/>
    </source>
</evidence>
<dbReference type="PANTHER" id="PTHR21064">
    <property type="entry name" value="AMINOGLYCOSIDE PHOSPHOTRANSFERASE DOMAIN-CONTAINING PROTEIN-RELATED"/>
    <property type="match status" value="1"/>
</dbReference>
<dbReference type="EMBL" id="VCQV01000002">
    <property type="protein sequence ID" value="TWP38575.1"/>
    <property type="molecule type" value="Genomic_DNA"/>
</dbReference>
<dbReference type="Pfam" id="PF01636">
    <property type="entry name" value="APH"/>
    <property type="match status" value="1"/>
</dbReference>
<dbReference type="GO" id="GO:0047992">
    <property type="term" value="F:hydroxylysine kinase activity"/>
    <property type="evidence" value="ECO:0007669"/>
    <property type="project" value="UniProtKB-EC"/>
</dbReference>
<feature type="domain" description="Aminoglycoside phosphotransferase" evidence="10">
    <location>
        <begin position="77"/>
        <end position="303"/>
    </location>
</feature>
<dbReference type="PANTHER" id="PTHR21064:SF1">
    <property type="entry name" value="HYDROXYLYSINE KINASE"/>
    <property type="match status" value="1"/>
</dbReference>
<accession>A0A563E801</accession>
<reference evidence="11 12" key="1">
    <citation type="submission" date="2019-05" db="EMBL/GenBank/DDBJ databases">
        <authorList>
            <person name="Lee S.D."/>
        </authorList>
    </citation>
    <scope>NUCLEOTIDE SEQUENCE [LARGE SCALE GENOMIC DNA]</scope>
    <source>
        <strain evidence="11 12">C5-26</strain>
    </source>
</reference>
<name>A0A563E801_9MICO</name>